<dbReference type="Pfam" id="PF19853">
    <property type="entry name" value="DUF6328"/>
    <property type="match status" value="1"/>
</dbReference>
<organism evidence="2 3">
    <name type="scientific">Zemynaea arenosa</name>
    <dbReference type="NCBI Taxonomy" id="2561931"/>
    <lineage>
        <taxon>Bacteria</taxon>
        <taxon>Pseudomonadati</taxon>
        <taxon>Pseudomonadota</taxon>
        <taxon>Betaproteobacteria</taxon>
        <taxon>Burkholderiales</taxon>
        <taxon>Oxalobacteraceae</taxon>
        <taxon>Telluria group</taxon>
        <taxon>Zemynaea</taxon>
    </lineage>
</organism>
<feature type="transmembrane region" description="Helical" evidence="1">
    <location>
        <begin position="110"/>
        <end position="130"/>
    </location>
</feature>
<keyword evidence="1" id="KW-0472">Membrane</keyword>
<dbReference type="InterPro" id="IPR046291">
    <property type="entry name" value="DUF6328"/>
</dbReference>
<evidence type="ECO:0000313" key="3">
    <source>
        <dbReference type="Proteomes" id="UP000298438"/>
    </source>
</evidence>
<feature type="transmembrane region" description="Helical" evidence="1">
    <location>
        <begin position="12"/>
        <end position="31"/>
    </location>
</feature>
<sequence length="142" mass="15475">MRNLIEEARMLLPGIQALFGFQTIAVFNDRFEDLAETVKDCHLLALGLVVLAIGLCITPAAYHRIAEPGCVTRRAVRLSSEFICAALAPLACGIALDMYVVIFLATDSQAASLGGAIAAFVILMGLWFVFPFHSRRRKKPPV</sequence>
<keyword evidence="1" id="KW-0812">Transmembrane</keyword>
<dbReference type="EMBL" id="SPVF01000152">
    <property type="protein sequence ID" value="TFW19156.1"/>
    <property type="molecule type" value="Genomic_DNA"/>
</dbReference>
<evidence type="ECO:0000313" key="2">
    <source>
        <dbReference type="EMBL" id="TFW19156.1"/>
    </source>
</evidence>
<protein>
    <recommendedName>
        <fullName evidence="4">Sodium:proton antiporter</fullName>
    </recommendedName>
</protein>
<feature type="transmembrane region" description="Helical" evidence="1">
    <location>
        <begin position="43"/>
        <end position="62"/>
    </location>
</feature>
<proteinExistence type="predicted"/>
<feature type="transmembrane region" description="Helical" evidence="1">
    <location>
        <begin position="82"/>
        <end position="104"/>
    </location>
</feature>
<accession>A0A4Y9SAP5</accession>
<dbReference type="Proteomes" id="UP000298438">
    <property type="component" value="Unassembled WGS sequence"/>
</dbReference>
<keyword evidence="1" id="KW-1133">Transmembrane helix</keyword>
<reference evidence="2 3" key="1">
    <citation type="submission" date="2019-03" db="EMBL/GenBank/DDBJ databases">
        <title>Draft Genome Sequence of Massilia arenosa sp. nov., a Novel Massilia Species Isolated from a Sandy-loam Maize Soil.</title>
        <authorList>
            <person name="Raths R."/>
            <person name="Peta V."/>
            <person name="Bucking H."/>
        </authorList>
    </citation>
    <scope>NUCLEOTIDE SEQUENCE [LARGE SCALE GENOMIC DNA]</scope>
    <source>
        <strain evidence="2 3">MC02</strain>
    </source>
</reference>
<evidence type="ECO:0008006" key="4">
    <source>
        <dbReference type="Google" id="ProtNLM"/>
    </source>
</evidence>
<keyword evidence="3" id="KW-1185">Reference proteome</keyword>
<name>A0A4Y9SAP5_9BURK</name>
<gene>
    <name evidence="2" type="ORF">E4L96_12180</name>
</gene>
<dbReference type="OrthoDB" id="6024366at2"/>
<dbReference type="AlphaFoldDB" id="A0A4Y9SAP5"/>
<comment type="caution">
    <text evidence="2">The sequence shown here is derived from an EMBL/GenBank/DDBJ whole genome shotgun (WGS) entry which is preliminary data.</text>
</comment>
<evidence type="ECO:0000256" key="1">
    <source>
        <dbReference type="SAM" id="Phobius"/>
    </source>
</evidence>